<sequence length="69" mass="7707">MQLLDVVVVVRDLPDLNLHQGQVGTIVEVYAPNIFEVEFVDLQGKTYAIATLDANQVMQLHYQALPQIA</sequence>
<reference evidence="1" key="1">
    <citation type="submission" date="2009-01" db="EMBL/GenBank/DDBJ databases">
        <title>Complete sequence of plasmid3 Cyanothece sp. PCC 7425.</title>
        <authorList>
            <consortium name="US DOE Joint Genome Institute"/>
            <person name="Lucas S."/>
            <person name="Copeland A."/>
            <person name="Lapidus A."/>
            <person name="Glavina del Rio T."/>
            <person name="Dalin E."/>
            <person name="Tice H."/>
            <person name="Bruce D."/>
            <person name="Goodwin L."/>
            <person name="Pitluck S."/>
            <person name="Sims D."/>
            <person name="Meineke L."/>
            <person name="Brettin T."/>
            <person name="Detter J.C."/>
            <person name="Han C."/>
            <person name="Larimer F."/>
            <person name="Land M."/>
            <person name="Hauser L."/>
            <person name="Kyrpides N."/>
            <person name="Ovchinnikova G."/>
            <person name="Liberton M."/>
            <person name="Stoeckel J."/>
            <person name="Banerjee A."/>
            <person name="Singh A."/>
            <person name="Page L."/>
            <person name="Sato H."/>
            <person name="Zhao L."/>
            <person name="Sherman L."/>
            <person name="Pakrasi H."/>
            <person name="Richardson P."/>
        </authorList>
    </citation>
    <scope>NUCLEOTIDE SEQUENCE</scope>
    <source>
        <strain evidence="1">PCC 7425</strain>
        <plasmid evidence="1">pP742503</plasmid>
    </source>
</reference>
<dbReference type="HOGENOM" id="CLU_174734_1_1_3"/>
<geneLocation type="plasmid" evidence="1">
    <name>pP742503</name>
</geneLocation>
<dbReference type="Pfam" id="PF16277">
    <property type="entry name" value="DUF4926"/>
    <property type="match status" value="1"/>
</dbReference>
<dbReference type="KEGG" id="cyn:Cyan7425_5281"/>
<dbReference type="EMBL" id="CP001347">
    <property type="protein sequence ID" value="ACL47904.1"/>
    <property type="molecule type" value="Genomic_DNA"/>
</dbReference>
<evidence type="ECO:0000313" key="1">
    <source>
        <dbReference type="EMBL" id="ACL47904.1"/>
    </source>
</evidence>
<organism evidence="1">
    <name type="scientific">Cyanothece sp. (strain PCC 7425 / ATCC 29141)</name>
    <dbReference type="NCBI Taxonomy" id="395961"/>
    <lineage>
        <taxon>Bacteria</taxon>
        <taxon>Bacillati</taxon>
        <taxon>Cyanobacteriota</taxon>
        <taxon>Cyanophyceae</taxon>
        <taxon>Gomontiellales</taxon>
        <taxon>Cyanothecaceae</taxon>
        <taxon>Cyanothece</taxon>
    </lineage>
</organism>
<name>B8HZQ6_CYAP4</name>
<evidence type="ECO:0008006" key="2">
    <source>
        <dbReference type="Google" id="ProtNLM"/>
    </source>
</evidence>
<keyword evidence="1" id="KW-0614">Plasmid</keyword>
<accession>B8HZQ6</accession>
<dbReference type="OrthoDB" id="488825at2"/>
<proteinExistence type="predicted"/>
<protein>
    <recommendedName>
        <fullName evidence="2">DUF4926 domain-containing protein</fullName>
    </recommendedName>
</protein>
<dbReference type="InterPro" id="IPR032568">
    <property type="entry name" value="DUF4926"/>
</dbReference>
<gene>
    <name evidence="1" type="ordered locus">Cyan7425_5281</name>
</gene>
<dbReference type="AlphaFoldDB" id="B8HZQ6"/>